<feature type="domain" description="DNA polymerase III beta sliding clamp C-terminal" evidence="12">
    <location>
        <begin position="244"/>
        <end position="363"/>
    </location>
</feature>
<evidence type="ECO:0000313" key="14">
    <source>
        <dbReference type="Proteomes" id="UP000034736"/>
    </source>
</evidence>
<dbReference type="PIRSF" id="PIRSF000804">
    <property type="entry name" value="DNA_pol_III_b"/>
    <property type="match status" value="1"/>
</dbReference>
<proteinExistence type="inferred from homology"/>
<dbReference type="GO" id="GO:0006271">
    <property type="term" value="P:DNA strand elongation involved in DNA replication"/>
    <property type="evidence" value="ECO:0007669"/>
    <property type="project" value="TreeGrafter"/>
</dbReference>
<dbReference type="InterPro" id="IPR046938">
    <property type="entry name" value="DNA_clamp_sf"/>
</dbReference>
<gene>
    <name evidence="13" type="ORF">UW30_C0004G0021</name>
</gene>
<evidence type="ECO:0000256" key="4">
    <source>
        <dbReference type="ARBA" id="ARBA00022679"/>
    </source>
</evidence>
<reference evidence="13 14" key="1">
    <citation type="journal article" date="2015" name="Nature">
        <title>rRNA introns, odd ribosomes, and small enigmatic genomes across a large radiation of phyla.</title>
        <authorList>
            <person name="Brown C.T."/>
            <person name="Hug L.A."/>
            <person name="Thomas B.C."/>
            <person name="Sharon I."/>
            <person name="Castelle C.J."/>
            <person name="Singh A."/>
            <person name="Wilkins M.J."/>
            <person name="Williams K.H."/>
            <person name="Banfield J.F."/>
        </authorList>
    </citation>
    <scope>NUCLEOTIDE SEQUENCE [LARGE SCALE GENOMIC DNA]</scope>
</reference>
<keyword evidence="8" id="KW-0238">DNA-binding</keyword>
<evidence type="ECO:0000259" key="12">
    <source>
        <dbReference type="Pfam" id="PF02768"/>
    </source>
</evidence>
<dbReference type="NCBIfam" id="TIGR00663">
    <property type="entry name" value="dnan"/>
    <property type="match status" value="1"/>
</dbReference>
<dbReference type="InterPro" id="IPR022634">
    <property type="entry name" value="DNA_polIII_beta_N"/>
</dbReference>
<comment type="subcellular location">
    <subcellularLocation>
        <location evidence="1 9">Cytoplasm</location>
    </subcellularLocation>
</comment>
<protein>
    <recommendedName>
        <fullName evidence="9">Beta sliding clamp</fullName>
    </recommendedName>
</protein>
<dbReference type="Pfam" id="PF02768">
    <property type="entry name" value="DNA_pol3_beta_3"/>
    <property type="match status" value="1"/>
</dbReference>
<evidence type="ECO:0000259" key="10">
    <source>
        <dbReference type="Pfam" id="PF00712"/>
    </source>
</evidence>
<dbReference type="Pfam" id="PF02767">
    <property type="entry name" value="DNA_pol3_beta_2"/>
    <property type="match status" value="1"/>
</dbReference>
<evidence type="ECO:0000256" key="7">
    <source>
        <dbReference type="ARBA" id="ARBA00022932"/>
    </source>
</evidence>
<dbReference type="GO" id="GO:0005737">
    <property type="term" value="C:cytoplasm"/>
    <property type="evidence" value="ECO:0007669"/>
    <property type="project" value="UniProtKB-SubCell"/>
</dbReference>
<evidence type="ECO:0000256" key="8">
    <source>
        <dbReference type="ARBA" id="ARBA00023125"/>
    </source>
</evidence>
<comment type="similarity">
    <text evidence="2 9">Belongs to the beta sliding clamp family.</text>
</comment>
<dbReference type="CDD" id="cd00140">
    <property type="entry name" value="beta_clamp"/>
    <property type="match status" value="1"/>
</dbReference>
<dbReference type="Gene3D" id="3.10.150.10">
    <property type="entry name" value="DNA Polymerase III, subunit A, domain 2"/>
    <property type="match status" value="1"/>
</dbReference>
<dbReference type="Pfam" id="PF00712">
    <property type="entry name" value="DNA_pol3_beta"/>
    <property type="match status" value="1"/>
</dbReference>
<dbReference type="SUPFAM" id="SSF55979">
    <property type="entry name" value="DNA clamp"/>
    <property type="match status" value="3"/>
</dbReference>
<keyword evidence="4 9" id="KW-0808">Transferase</keyword>
<dbReference type="InterPro" id="IPR022635">
    <property type="entry name" value="DNA_polIII_beta_C"/>
</dbReference>
<dbReference type="GO" id="GO:0003677">
    <property type="term" value="F:DNA binding"/>
    <property type="evidence" value="ECO:0007669"/>
    <property type="project" value="UniProtKB-UniRule"/>
</dbReference>
<dbReference type="GO" id="GO:0003887">
    <property type="term" value="F:DNA-directed DNA polymerase activity"/>
    <property type="evidence" value="ECO:0007669"/>
    <property type="project" value="UniProtKB-UniRule"/>
</dbReference>
<evidence type="ECO:0000256" key="5">
    <source>
        <dbReference type="ARBA" id="ARBA00022695"/>
    </source>
</evidence>
<dbReference type="GO" id="GO:0009360">
    <property type="term" value="C:DNA polymerase III complex"/>
    <property type="evidence" value="ECO:0007669"/>
    <property type="project" value="InterPro"/>
</dbReference>
<dbReference type="EMBL" id="LCHU01000004">
    <property type="protein sequence ID" value="KKT41822.1"/>
    <property type="molecule type" value="Genomic_DNA"/>
</dbReference>
<dbReference type="Proteomes" id="UP000034736">
    <property type="component" value="Unassembled WGS sequence"/>
</dbReference>
<evidence type="ECO:0000256" key="9">
    <source>
        <dbReference type="PIRNR" id="PIRNR000804"/>
    </source>
</evidence>
<name>A0A0G1JCR6_9BACT</name>
<evidence type="ECO:0000259" key="11">
    <source>
        <dbReference type="Pfam" id="PF02767"/>
    </source>
</evidence>
<dbReference type="InterPro" id="IPR001001">
    <property type="entry name" value="DNA_polIII_beta"/>
</dbReference>
<comment type="subunit">
    <text evidence="9">Forms a ring-shaped head-to-tail homodimer around DNA.</text>
</comment>
<dbReference type="GO" id="GO:0008408">
    <property type="term" value="F:3'-5' exonuclease activity"/>
    <property type="evidence" value="ECO:0007669"/>
    <property type="project" value="InterPro"/>
</dbReference>
<keyword evidence="6 9" id="KW-0235">DNA replication</keyword>
<comment type="caution">
    <text evidence="13">The sequence shown here is derived from an EMBL/GenBank/DDBJ whole genome shotgun (WGS) entry which is preliminary data.</text>
</comment>
<keyword evidence="7 9" id="KW-0239">DNA-directed DNA polymerase</keyword>
<keyword evidence="3 9" id="KW-0963">Cytoplasm</keyword>
<evidence type="ECO:0000256" key="3">
    <source>
        <dbReference type="ARBA" id="ARBA00022490"/>
    </source>
</evidence>
<dbReference type="InterPro" id="IPR022637">
    <property type="entry name" value="DNA_polIII_beta_cen"/>
</dbReference>
<dbReference type="STRING" id="1618647.UW30_C0004G0021"/>
<dbReference type="PANTHER" id="PTHR30478">
    <property type="entry name" value="DNA POLYMERASE III SUBUNIT BETA"/>
    <property type="match status" value="1"/>
</dbReference>
<dbReference type="PANTHER" id="PTHR30478:SF0">
    <property type="entry name" value="BETA SLIDING CLAMP"/>
    <property type="match status" value="1"/>
</dbReference>
<feature type="domain" description="DNA polymerase III beta sliding clamp N-terminal" evidence="10">
    <location>
        <begin position="1"/>
        <end position="117"/>
    </location>
</feature>
<sequence>MKINCLIQNLRDAVQIAERNTSKNQTLPILSSVFIDADGGKIKIKATNLETAVEINVPGKAEDGGSVAVLAKTLSLFLSNLKDEQVILESKKNNLFIKTKTAQTTIRGFSSEDFPLFPKIESVETFSLPAHELKAAISGVAVAVSTSDIKPELSSVLFKVFKNTVKLAATDSFRLAEKTIVSKNISVEKMVSFLIPQRSIQEILKIIENDDIKFGFNKNQIVLHNNNIRFISRLTEGNFPDYEQILPKEFKISAIAEKTDIVSNLKIASIFTGKLNDLNIGFSSEKKSISFQTSNPDIGEHSSEIKTTIAGGDEIVKFNWRYILDGVAQINQEYVVFDLNNSESPLLIHGKGDSSYIYLVMPMKGG</sequence>
<comment type="function">
    <text evidence="9">Confers DNA tethering and processivity to DNA polymerases and other proteins. Acts as a clamp, forming a ring around DNA (a reaction catalyzed by the clamp-loading complex) which diffuses in an ATP-independent manner freely and bidirectionally along dsDNA. Initially characterized for its ability to contact the catalytic subunit of DNA polymerase III (Pol III), a complex, multichain enzyme responsible for most of the replicative synthesis in bacteria; Pol III exhibits 3'-5' exonuclease proofreading activity. The beta chain is required for initiation of replication as well as for processivity of DNA replication.</text>
</comment>
<dbReference type="SMART" id="SM00480">
    <property type="entry name" value="POL3Bc"/>
    <property type="match status" value="1"/>
</dbReference>
<evidence type="ECO:0000313" key="13">
    <source>
        <dbReference type="EMBL" id="KKT41822.1"/>
    </source>
</evidence>
<evidence type="ECO:0000256" key="1">
    <source>
        <dbReference type="ARBA" id="ARBA00004496"/>
    </source>
</evidence>
<dbReference type="AlphaFoldDB" id="A0A0G1JCR6"/>
<accession>A0A0G1JCR6</accession>
<organism evidence="13 14">
    <name type="scientific">Candidatus Giovannonibacteria bacterium GW2011_GWA2_44_13b</name>
    <dbReference type="NCBI Taxonomy" id="1618647"/>
    <lineage>
        <taxon>Bacteria</taxon>
        <taxon>Candidatus Giovannoniibacteriota</taxon>
    </lineage>
</organism>
<evidence type="ECO:0000256" key="2">
    <source>
        <dbReference type="ARBA" id="ARBA00010752"/>
    </source>
</evidence>
<dbReference type="Gene3D" id="3.70.10.10">
    <property type="match status" value="1"/>
</dbReference>
<keyword evidence="5 9" id="KW-0548">Nucleotidyltransferase</keyword>
<feature type="domain" description="DNA polymerase III beta sliding clamp central" evidence="11">
    <location>
        <begin position="128"/>
        <end position="241"/>
    </location>
</feature>
<evidence type="ECO:0000256" key="6">
    <source>
        <dbReference type="ARBA" id="ARBA00022705"/>
    </source>
</evidence>